<dbReference type="AlphaFoldDB" id="A0AAV7X8P4"/>
<comment type="caution">
    <text evidence="1">The sequence shown here is derived from an EMBL/GenBank/DDBJ whole genome shotgun (WGS) entry which is preliminary data.</text>
</comment>
<organism evidence="1 2">
    <name type="scientific">Megalurothrips usitatus</name>
    <name type="common">bean blossom thrips</name>
    <dbReference type="NCBI Taxonomy" id="439358"/>
    <lineage>
        <taxon>Eukaryota</taxon>
        <taxon>Metazoa</taxon>
        <taxon>Ecdysozoa</taxon>
        <taxon>Arthropoda</taxon>
        <taxon>Hexapoda</taxon>
        <taxon>Insecta</taxon>
        <taxon>Pterygota</taxon>
        <taxon>Neoptera</taxon>
        <taxon>Paraneoptera</taxon>
        <taxon>Thysanoptera</taxon>
        <taxon>Terebrantia</taxon>
        <taxon>Thripoidea</taxon>
        <taxon>Thripidae</taxon>
        <taxon>Megalurothrips</taxon>
    </lineage>
</organism>
<evidence type="ECO:0000313" key="2">
    <source>
        <dbReference type="Proteomes" id="UP001075354"/>
    </source>
</evidence>
<dbReference type="Proteomes" id="UP001075354">
    <property type="component" value="Chromosome 13"/>
</dbReference>
<evidence type="ECO:0000313" key="1">
    <source>
        <dbReference type="EMBL" id="KAJ1521405.1"/>
    </source>
</evidence>
<evidence type="ECO:0008006" key="3">
    <source>
        <dbReference type="Google" id="ProtNLM"/>
    </source>
</evidence>
<dbReference type="Pfam" id="PF12259">
    <property type="entry name" value="Baculo_F"/>
    <property type="match status" value="1"/>
</dbReference>
<keyword evidence="2" id="KW-1185">Reference proteome</keyword>
<dbReference type="EMBL" id="JAPTSV010000013">
    <property type="protein sequence ID" value="KAJ1521405.1"/>
    <property type="molecule type" value="Genomic_DNA"/>
</dbReference>
<proteinExistence type="predicted"/>
<protein>
    <recommendedName>
        <fullName evidence="3">Envelope glycoprotein E</fullName>
    </recommendedName>
</protein>
<reference evidence="1" key="1">
    <citation type="submission" date="2022-12" db="EMBL/GenBank/DDBJ databases">
        <title>Chromosome-level genome assembly of the bean flower thrips Megalurothrips usitatus.</title>
        <authorList>
            <person name="Ma L."/>
            <person name="Liu Q."/>
            <person name="Li H."/>
            <person name="Cai W."/>
        </authorList>
    </citation>
    <scope>NUCLEOTIDE SEQUENCE</scope>
    <source>
        <strain evidence="1">Cailab_2022a</strain>
    </source>
</reference>
<gene>
    <name evidence="1" type="ORF">ONE63_003079</name>
</gene>
<sequence>MGRLRGELSRFLVGWEAAAQHTLSTTLLPPADFLFALREIQGRTLIHPAEEDYLGAHYASCRVTTVKINDGVLLYVDLPVTHTGLTFRLLRAVPLPVATAEPAIYAHVVPDYPYLAVSLDQKLYVHLDDEDRRSCQESTVRLCNPQRPLRSAADITSDCLLALYKGDSDAAQRTCVIALTKRPAPTLYRARGTTTWLFSLATAEVVTAHCTSDPASTPAPSRLSEVGTLTLPPGCSATIRGAQLSAPAHFSSAFAAGPRDEPFVMPRLPVATWANWTLPVVATSTPSLQARVEALLNTTTGTDPISSRTAVRLASLQDHIREFQRDDQEATAQIIHLATTTGMSSLVLVLLTAAVAYCCCCRGGLSLCPSATPSAPWIPLQATAPFSPEPVRVVYTPAPPGPQRPDFAEPMMRLTARNACD</sequence>
<dbReference type="InterPro" id="IPR022048">
    <property type="entry name" value="Envelope_fusion-like"/>
</dbReference>
<name>A0AAV7X8P4_9NEOP</name>
<accession>A0AAV7X8P4</accession>